<protein>
    <recommendedName>
        <fullName evidence="6">FAD-binding domain-containing protein</fullName>
    </recommendedName>
</protein>
<evidence type="ECO:0000313" key="7">
    <source>
        <dbReference type="EMBL" id="RWA11704.1"/>
    </source>
</evidence>
<evidence type="ECO:0000256" key="4">
    <source>
        <dbReference type="ARBA" id="ARBA00023002"/>
    </source>
</evidence>
<keyword evidence="8" id="KW-1185">Reference proteome</keyword>
<evidence type="ECO:0000256" key="5">
    <source>
        <dbReference type="ARBA" id="ARBA00023033"/>
    </source>
</evidence>
<dbReference type="SUPFAM" id="SSF51905">
    <property type="entry name" value="FAD/NAD(P)-binding domain"/>
    <property type="match status" value="1"/>
</dbReference>
<comment type="pathway">
    <text evidence="1">Secondary metabolite biosynthesis.</text>
</comment>
<evidence type="ECO:0000256" key="2">
    <source>
        <dbReference type="ARBA" id="ARBA00022630"/>
    </source>
</evidence>
<dbReference type="Gene3D" id="3.50.50.60">
    <property type="entry name" value="FAD/NAD(P)-binding domain"/>
    <property type="match status" value="1"/>
</dbReference>
<dbReference type="InterPro" id="IPR036188">
    <property type="entry name" value="FAD/NAD-bd_sf"/>
</dbReference>
<accession>A0A439DBB8</accession>
<keyword evidence="5" id="KW-0503">Monooxygenase</keyword>
<feature type="domain" description="FAD-binding" evidence="6">
    <location>
        <begin position="360"/>
        <end position="396"/>
    </location>
</feature>
<dbReference type="GO" id="GO:0071949">
    <property type="term" value="F:FAD binding"/>
    <property type="evidence" value="ECO:0007669"/>
    <property type="project" value="InterPro"/>
</dbReference>
<dbReference type="GO" id="GO:0004497">
    <property type="term" value="F:monooxygenase activity"/>
    <property type="evidence" value="ECO:0007669"/>
    <property type="project" value="UniProtKB-KW"/>
</dbReference>
<dbReference type="PANTHER" id="PTHR46972">
    <property type="entry name" value="MONOOXYGENASE ASQM-RELATED"/>
    <property type="match status" value="1"/>
</dbReference>
<reference evidence="7 8" key="1">
    <citation type="submission" date="2018-12" db="EMBL/GenBank/DDBJ databases">
        <title>Draft genome sequence of Xylaria grammica IHI A82.</title>
        <authorList>
            <person name="Buettner E."/>
            <person name="Kellner H."/>
        </authorList>
    </citation>
    <scope>NUCLEOTIDE SEQUENCE [LARGE SCALE GENOMIC DNA]</scope>
    <source>
        <strain evidence="7 8">IHI A82</strain>
    </source>
</reference>
<proteinExistence type="predicted"/>
<organism evidence="7 8">
    <name type="scientific">Xylaria grammica</name>
    <dbReference type="NCBI Taxonomy" id="363999"/>
    <lineage>
        <taxon>Eukaryota</taxon>
        <taxon>Fungi</taxon>
        <taxon>Dikarya</taxon>
        <taxon>Ascomycota</taxon>
        <taxon>Pezizomycotina</taxon>
        <taxon>Sordariomycetes</taxon>
        <taxon>Xylariomycetidae</taxon>
        <taxon>Xylariales</taxon>
        <taxon>Xylariaceae</taxon>
        <taxon>Xylaria</taxon>
    </lineage>
</organism>
<keyword evidence="3" id="KW-0274">FAD</keyword>
<dbReference type="Proteomes" id="UP000286045">
    <property type="component" value="Unassembled WGS sequence"/>
</dbReference>
<dbReference type="EMBL" id="RYZI01000072">
    <property type="protein sequence ID" value="RWA11704.1"/>
    <property type="molecule type" value="Genomic_DNA"/>
</dbReference>
<dbReference type="PRINTS" id="PR00420">
    <property type="entry name" value="RNGMNOXGNASE"/>
</dbReference>
<keyword evidence="2" id="KW-0285">Flavoprotein</keyword>
<comment type="caution">
    <text evidence="7">The sequence shown here is derived from an EMBL/GenBank/DDBJ whole genome shotgun (WGS) entry which is preliminary data.</text>
</comment>
<gene>
    <name evidence="7" type="ORF">EKO27_g3409</name>
</gene>
<sequence length="472" mass="51462">MTRYSISHTPLSRLPHIAIIGAGPAGLTLGVLLHRHRIPFTIYENRRKPQENVYEEPSGMLDLHPNTGLAAMAACGLMSEFQARSIECDETVIVADKYGSVLGSFKGSGTQPEISRHALTKLLLSKLPGDYIKWGHELVSAQPRDVSEQPKDPGTYQYALMFRDRSRLKDFEAPPDVEVVADLVLGADGTWSRTRSELLDTHKQPYELGPSYSGVQMITLDVGGLTTRDPELDALLGPGSFFALGDGNVMISQRGAGGAARIYLYVSSGENNLLDMMPSTGRSLPSRVISDILLSTTAAATTSEGREARSWTNFSTWGPKLKGLISVALEDLAGTVGRNLDVRAIWMRPVDELAWPHRAGVTLLGDAAHLMTPFAGEGVNLALRDALDLAAAITRAWDTTICASDADDTHDSMRHAFKAALDPLAHEFERVMITRAEEAAKESWDNLQIFTSENAAKKAAALYREWYSEPAS</sequence>
<dbReference type="STRING" id="363999.A0A439DBB8"/>
<dbReference type="PANTHER" id="PTHR46972:SF1">
    <property type="entry name" value="FAD DEPENDENT OXIDOREDUCTASE DOMAIN-CONTAINING PROTEIN"/>
    <property type="match status" value="1"/>
</dbReference>
<dbReference type="InterPro" id="IPR002938">
    <property type="entry name" value="FAD-bd"/>
</dbReference>
<evidence type="ECO:0000256" key="1">
    <source>
        <dbReference type="ARBA" id="ARBA00005179"/>
    </source>
</evidence>
<dbReference type="AlphaFoldDB" id="A0A439DBB8"/>
<keyword evidence="4" id="KW-0560">Oxidoreductase</keyword>
<evidence type="ECO:0000259" key="6">
    <source>
        <dbReference type="Pfam" id="PF01494"/>
    </source>
</evidence>
<name>A0A439DBB8_9PEZI</name>
<dbReference type="Pfam" id="PF01494">
    <property type="entry name" value="FAD_binding_3"/>
    <property type="match status" value="1"/>
</dbReference>
<evidence type="ECO:0000313" key="8">
    <source>
        <dbReference type="Proteomes" id="UP000286045"/>
    </source>
</evidence>
<evidence type="ECO:0000256" key="3">
    <source>
        <dbReference type="ARBA" id="ARBA00022827"/>
    </source>
</evidence>